<dbReference type="EMBL" id="HBFM01025132">
    <property type="protein sequence ID" value="CAD8782854.1"/>
    <property type="molecule type" value="Transcribed_RNA"/>
</dbReference>
<dbReference type="GO" id="GO:0031123">
    <property type="term" value="P:RNA 3'-end processing"/>
    <property type="evidence" value="ECO:0007669"/>
    <property type="project" value="TreeGrafter"/>
</dbReference>
<evidence type="ECO:0000313" key="2">
    <source>
        <dbReference type="EMBL" id="CAD8782854.1"/>
    </source>
</evidence>
<feature type="compositionally biased region" description="Acidic residues" evidence="1">
    <location>
        <begin position="475"/>
        <end position="484"/>
    </location>
</feature>
<dbReference type="AlphaFoldDB" id="A0A7S0YLX9"/>
<dbReference type="GO" id="GO:0016779">
    <property type="term" value="F:nucleotidyltransferase activity"/>
    <property type="evidence" value="ECO:0007669"/>
    <property type="project" value="TreeGrafter"/>
</dbReference>
<name>A0A7S0YLX9_9CHLO</name>
<sequence>MKKLIDQDHYFTGFSSELIDCRVPVLKVTNGLELQIDVIVEGKGSHYKSAILGILLKKFRSLRILHPLIKSIFQSRWLNDARSGTFNSYSILLLCVFILQINNHIPPLALLLYNIPPDWIEDTETPHWGGFILDSDDLDPSFLSDIEQRCDRFLARPPTRCASVSYAQSRGYYPAPSYQHLNDTCEPKQLLADFFADLDRVLGGSPESNHGILDSNGFCQSMISPLLGDAMIMPDKLRSINFFLFLEDPFQCGFKYRDNTTRTFGFIARQKENLPPEMVYNETRGSASIEYLKDTVRQLKQLTAFLVSDVLSESLFDGSFGKGKKDRKKTSEEEVKARGLWELHAAVFTALFGVAELAKCYDKLVAKVFAQLGEGGEKEAGGPCNADGNIVQGVPNNDGVWGQGKGDHGTYGGNGDDNGKSDDGKASSEDHYRKEEDTEDNNSELEYSVSLKSEDFSDDETSMAHRFKTLMLSKDEDDDDNDNDYADKDKEAPRLSEYSSKVPSTSFSRSSAIAATPSKTALAHALSPIPGFWIRNSARKVSSALRPNEFTELANNALDLMSISYGYGAMSINVERALEQLWTLQQSIIRKMWERFYETVAAGLLREWAKKVDLNRHRTGGNSLFQDQRGEDDGKATYLGWESLFPDYFVEGKAKQDVLWSHFFPKVFRVCDYWTKADLLKKCGLQEKVNLLLLEP</sequence>
<feature type="region of interest" description="Disordered" evidence="1">
    <location>
        <begin position="376"/>
        <end position="460"/>
    </location>
</feature>
<proteinExistence type="predicted"/>
<dbReference type="SUPFAM" id="SSF81631">
    <property type="entry name" value="PAP/OAS1 substrate-binding domain"/>
    <property type="match status" value="1"/>
</dbReference>
<dbReference type="PANTHER" id="PTHR12271">
    <property type="entry name" value="POLY A POLYMERASE CID PAP -RELATED"/>
    <property type="match status" value="1"/>
</dbReference>
<reference evidence="2" key="1">
    <citation type="submission" date="2021-01" db="EMBL/GenBank/DDBJ databases">
        <authorList>
            <person name="Corre E."/>
            <person name="Pelletier E."/>
            <person name="Niang G."/>
            <person name="Scheremetjew M."/>
            <person name="Finn R."/>
            <person name="Kale V."/>
            <person name="Holt S."/>
            <person name="Cochrane G."/>
            <person name="Meng A."/>
            <person name="Brown T."/>
            <person name="Cohen L."/>
        </authorList>
    </citation>
    <scope>NUCLEOTIDE SEQUENCE</scope>
    <source>
        <strain evidence="2">SAG 63-3</strain>
    </source>
</reference>
<gene>
    <name evidence="2" type="ORF">PPAR00522_LOCUS16269</name>
</gene>
<dbReference type="Gene3D" id="1.10.1410.10">
    <property type="match status" value="1"/>
</dbReference>
<dbReference type="PANTHER" id="PTHR12271:SF123">
    <property type="entry name" value="PROTEIN HESO1"/>
    <property type="match status" value="1"/>
</dbReference>
<organism evidence="2">
    <name type="scientific">Polytomella parva</name>
    <dbReference type="NCBI Taxonomy" id="51329"/>
    <lineage>
        <taxon>Eukaryota</taxon>
        <taxon>Viridiplantae</taxon>
        <taxon>Chlorophyta</taxon>
        <taxon>core chlorophytes</taxon>
        <taxon>Chlorophyceae</taxon>
        <taxon>CS clade</taxon>
        <taxon>Chlamydomonadales</taxon>
        <taxon>Chlamydomonadaceae</taxon>
        <taxon>Polytomella</taxon>
    </lineage>
</organism>
<feature type="compositionally biased region" description="Basic and acidic residues" evidence="1">
    <location>
        <begin position="485"/>
        <end position="494"/>
    </location>
</feature>
<feature type="compositionally biased region" description="Basic and acidic residues" evidence="1">
    <location>
        <begin position="417"/>
        <end position="436"/>
    </location>
</feature>
<feature type="compositionally biased region" description="Gly residues" evidence="1">
    <location>
        <begin position="401"/>
        <end position="416"/>
    </location>
</feature>
<feature type="region of interest" description="Disordered" evidence="1">
    <location>
        <begin position="474"/>
        <end position="503"/>
    </location>
</feature>
<protein>
    <submittedName>
        <fullName evidence="2">Uncharacterized protein</fullName>
    </submittedName>
</protein>
<accession>A0A7S0YLX9</accession>
<evidence type="ECO:0000256" key="1">
    <source>
        <dbReference type="SAM" id="MobiDB-lite"/>
    </source>
</evidence>